<sequence>MSAGSADASGERAVAAGRDIGNVSTGDFVTQIARATVLPAEAFGSGPCDSKVLHLPDRTAQFVGRERELRLLDEAFDAPGGVVVHAVHGLGGIGKSTLAAHWAAGRAADYNPVWWITAESPAELDAGLAALGRALRPALVGVLAEEAFRECAIQWLSSNDGWLLVLDNVSDAADIEPLLARAPDGRFLITTRRGAASWRRIAALLDLDVLRPAEAVELFTSIYGEPAEGLEELCAELGCLPLAVDQAAAYCREAGVTPRTYLDLLARHPYDIHALTAEGGDAQRTVARVWQVTLERLADTPLAVVILGVISWWASEGIPRSYLDGITDNPLQVTEGLRRLAAYSMIRLHGDATISVHRLVQAVARASHPELTDELRDASARVLYAARGGGVWGDAARQWATHVEALVSGTPAESDTEDLTVLLLEAAVCLARAQPKRSEALCARAVSFVGRNPGTRGEVVLQSLQAAATVCTTQGDLVRARRLTEEHLALAEREFGDDHPYAFAARSLLITTWRGLDRAVAKSLASETLEHAVRALGHEHTMTARIRMQSDELTAGARDLAAVKARLAEATRTLGADSTYAAAYRIQYFLALMTAKDYEGALVQVEKLVDWNRSALGGVDPFTVRLRCQHVQLLVHVGEREWARTLLPELISDCRESMGDTPEGKAYIVALAELMDAISE</sequence>
<name>A0ABW2VFJ1_9ACTN</name>
<dbReference type="PRINTS" id="PR00364">
    <property type="entry name" value="DISEASERSIST"/>
</dbReference>
<dbReference type="EMBL" id="JBHTEC010000001">
    <property type="protein sequence ID" value="MFD0282609.1"/>
    <property type="molecule type" value="Genomic_DNA"/>
</dbReference>
<dbReference type="Gene3D" id="3.40.50.300">
    <property type="entry name" value="P-loop containing nucleotide triphosphate hydrolases"/>
    <property type="match status" value="1"/>
</dbReference>
<dbReference type="PANTHER" id="PTHR35205">
    <property type="entry name" value="NB-ARC AND TPR DOMAIN PROTEIN"/>
    <property type="match status" value="1"/>
</dbReference>
<dbReference type="SUPFAM" id="SSF52540">
    <property type="entry name" value="P-loop containing nucleoside triphosphate hydrolases"/>
    <property type="match status" value="1"/>
</dbReference>
<dbReference type="InterPro" id="IPR027417">
    <property type="entry name" value="P-loop_NTPase"/>
</dbReference>
<accession>A0ABW2VFJ1</accession>
<evidence type="ECO:0000313" key="2">
    <source>
        <dbReference type="Proteomes" id="UP001596957"/>
    </source>
</evidence>
<dbReference type="Gene3D" id="1.25.40.10">
    <property type="entry name" value="Tetratricopeptide repeat domain"/>
    <property type="match status" value="1"/>
</dbReference>
<proteinExistence type="predicted"/>
<gene>
    <name evidence="1" type="ORF">ACFQZP_13105</name>
</gene>
<dbReference type="InterPro" id="IPR011990">
    <property type="entry name" value="TPR-like_helical_dom_sf"/>
</dbReference>
<organism evidence="1 2">
    <name type="scientific">Streptomyces lutosisoli</name>
    <dbReference type="NCBI Taxonomy" id="2665721"/>
    <lineage>
        <taxon>Bacteria</taxon>
        <taxon>Bacillati</taxon>
        <taxon>Actinomycetota</taxon>
        <taxon>Actinomycetes</taxon>
        <taxon>Kitasatosporales</taxon>
        <taxon>Streptomycetaceae</taxon>
        <taxon>Streptomyces</taxon>
    </lineage>
</organism>
<protein>
    <submittedName>
        <fullName evidence="1">Tetratricopeptide repeat protein</fullName>
    </submittedName>
</protein>
<evidence type="ECO:0000313" key="1">
    <source>
        <dbReference type="EMBL" id="MFD0282609.1"/>
    </source>
</evidence>
<dbReference type="PANTHER" id="PTHR35205:SF1">
    <property type="entry name" value="ZU5 DOMAIN-CONTAINING PROTEIN"/>
    <property type="match status" value="1"/>
</dbReference>
<dbReference type="RefSeq" id="WP_381262514.1">
    <property type="nucleotide sequence ID" value="NZ_JBHTBI010000064.1"/>
</dbReference>
<comment type="caution">
    <text evidence="1">The sequence shown here is derived from an EMBL/GenBank/DDBJ whole genome shotgun (WGS) entry which is preliminary data.</text>
</comment>
<keyword evidence="2" id="KW-1185">Reference proteome</keyword>
<reference evidence="2" key="1">
    <citation type="journal article" date="2019" name="Int. J. Syst. Evol. Microbiol.">
        <title>The Global Catalogue of Microorganisms (GCM) 10K type strain sequencing project: providing services to taxonomists for standard genome sequencing and annotation.</title>
        <authorList>
            <consortium name="The Broad Institute Genomics Platform"/>
            <consortium name="The Broad Institute Genome Sequencing Center for Infectious Disease"/>
            <person name="Wu L."/>
            <person name="Ma J."/>
        </authorList>
    </citation>
    <scope>NUCLEOTIDE SEQUENCE [LARGE SCALE GENOMIC DNA]</scope>
    <source>
        <strain evidence="2">CGMCC 4.7198</strain>
    </source>
</reference>
<dbReference type="Proteomes" id="UP001596957">
    <property type="component" value="Unassembled WGS sequence"/>
</dbReference>